<proteinExistence type="predicted"/>
<reference evidence="1" key="2">
    <citation type="submission" date="2021-04" db="EMBL/GenBank/DDBJ databases">
        <authorList>
            <person name="Gilroy R."/>
        </authorList>
    </citation>
    <scope>NUCLEOTIDE SEQUENCE</scope>
    <source>
        <strain evidence="1">CHK199-9574</strain>
    </source>
</reference>
<accession>A0A9D2CEJ6</accession>
<evidence type="ECO:0008006" key="3">
    <source>
        <dbReference type="Google" id="ProtNLM"/>
    </source>
</evidence>
<dbReference type="Proteomes" id="UP000824135">
    <property type="component" value="Unassembled WGS sequence"/>
</dbReference>
<name>A0A9D2CEJ6_9FIRM</name>
<dbReference type="AlphaFoldDB" id="A0A9D2CEJ6"/>
<sequence>MELREACRLFGLKAEDVAECEGAGILSGGSSDLSDDDVRSVSLYCFLKKAGLSKGEILEYFSADCASCRARILRCLRDRLLDEVHAGQKKLDEVDYLLRLLDR</sequence>
<evidence type="ECO:0000313" key="1">
    <source>
        <dbReference type="EMBL" id="HIY77878.1"/>
    </source>
</evidence>
<gene>
    <name evidence="1" type="ORF">H9728_02430</name>
</gene>
<comment type="caution">
    <text evidence="1">The sequence shown here is derived from an EMBL/GenBank/DDBJ whole genome shotgun (WGS) entry which is preliminary data.</text>
</comment>
<dbReference type="EMBL" id="DXCO01000019">
    <property type="protein sequence ID" value="HIY77878.1"/>
    <property type="molecule type" value="Genomic_DNA"/>
</dbReference>
<reference evidence="1" key="1">
    <citation type="journal article" date="2021" name="PeerJ">
        <title>Extensive microbial diversity within the chicken gut microbiome revealed by metagenomics and culture.</title>
        <authorList>
            <person name="Gilroy R."/>
            <person name="Ravi A."/>
            <person name="Getino M."/>
            <person name="Pursley I."/>
            <person name="Horton D.L."/>
            <person name="Alikhan N.F."/>
            <person name="Baker D."/>
            <person name="Gharbi K."/>
            <person name="Hall N."/>
            <person name="Watson M."/>
            <person name="Adriaenssens E.M."/>
            <person name="Foster-Nyarko E."/>
            <person name="Jarju S."/>
            <person name="Secka A."/>
            <person name="Antonio M."/>
            <person name="Oren A."/>
            <person name="Chaudhuri R.R."/>
            <person name="La Ragione R."/>
            <person name="Hildebrand F."/>
            <person name="Pallen M.J."/>
        </authorList>
    </citation>
    <scope>NUCLEOTIDE SEQUENCE</scope>
    <source>
        <strain evidence="1">CHK199-9574</strain>
    </source>
</reference>
<evidence type="ECO:0000313" key="2">
    <source>
        <dbReference type="Proteomes" id="UP000824135"/>
    </source>
</evidence>
<protein>
    <recommendedName>
        <fullName evidence="3">MerR family transcriptional regulator</fullName>
    </recommendedName>
</protein>
<organism evidence="1 2">
    <name type="scientific">Candidatus Borkfalkia excrementavium</name>
    <dbReference type="NCBI Taxonomy" id="2838505"/>
    <lineage>
        <taxon>Bacteria</taxon>
        <taxon>Bacillati</taxon>
        <taxon>Bacillota</taxon>
        <taxon>Clostridia</taxon>
        <taxon>Christensenellales</taxon>
        <taxon>Christensenellaceae</taxon>
        <taxon>Candidatus Borkfalkia</taxon>
    </lineage>
</organism>